<keyword evidence="2" id="KW-0418">Kinase</keyword>
<evidence type="ECO:0000313" key="2">
    <source>
        <dbReference type="EMBL" id="KAA0191552.1"/>
    </source>
</evidence>
<protein>
    <submittedName>
        <fullName evidence="2">Adenylate kinase</fullName>
    </submittedName>
</protein>
<proteinExistence type="predicted"/>
<comment type="caution">
    <text evidence="2">The sequence shown here is derived from an EMBL/GenBank/DDBJ whole genome shotgun (WGS) entry which is preliminary data.</text>
</comment>
<feature type="region of interest" description="Disordered" evidence="1">
    <location>
        <begin position="1"/>
        <end position="35"/>
    </location>
</feature>
<dbReference type="Proteomes" id="UP000728185">
    <property type="component" value="Unassembled WGS sequence"/>
</dbReference>
<evidence type="ECO:0000313" key="3">
    <source>
        <dbReference type="Proteomes" id="UP000728185"/>
    </source>
</evidence>
<organism evidence="2 3">
    <name type="scientific">Fasciolopsis buskii</name>
    <dbReference type="NCBI Taxonomy" id="27845"/>
    <lineage>
        <taxon>Eukaryota</taxon>
        <taxon>Metazoa</taxon>
        <taxon>Spiralia</taxon>
        <taxon>Lophotrochozoa</taxon>
        <taxon>Platyhelminthes</taxon>
        <taxon>Trematoda</taxon>
        <taxon>Digenea</taxon>
        <taxon>Plagiorchiida</taxon>
        <taxon>Echinostomata</taxon>
        <taxon>Echinostomatoidea</taxon>
        <taxon>Fasciolidae</taxon>
        <taxon>Fasciolopsis</taxon>
    </lineage>
</organism>
<sequence>MSTQIPGVPAEETELDEQNVEEKLSEPDGPPTPKKGCFIVNGTLSHPQAKKPPFANMIFDQAWMQNTPLPIYFNGQNVLPTIHVLDLANVIQNIADNPPRQRYIVTKDDGANTLAEIIQVSFNWRR</sequence>
<evidence type="ECO:0000256" key="1">
    <source>
        <dbReference type="SAM" id="MobiDB-lite"/>
    </source>
</evidence>
<dbReference type="SUPFAM" id="SSF51735">
    <property type="entry name" value="NAD(P)-binding Rossmann-fold domains"/>
    <property type="match status" value="1"/>
</dbReference>
<dbReference type="InterPro" id="IPR036291">
    <property type="entry name" value="NAD(P)-bd_dom_sf"/>
</dbReference>
<reference evidence="2" key="1">
    <citation type="submission" date="2019-05" db="EMBL/GenBank/DDBJ databases">
        <title>Annotation for the trematode Fasciolopsis buski.</title>
        <authorList>
            <person name="Choi Y.-J."/>
        </authorList>
    </citation>
    <scope>NUCLEOTIDE SEQUENCE</scope>
    <source>
        <strain evidence="2">HT</strain>
        <tissue evidence="2">Whole worm</tissue>
    </source>
</reference>
<keyword evidence="3" id="KW-1185">Reference proteome</keyword>
<name>A0A8E0RWZ4_9TREM</name>
<gene>
    <name evidence="2" type="ORF">FBUS_08827</name>
</gene>
<dbReference type="OrthoDB" id="6280292at2759"/>
<dbReference type="GO" id="GO:0016301">
    <property type="term" value="F:kinase activity"/>
    <property type="evidence" value="ECO:0007669"/>
    <property type="project" value="UniProtKB-KW"/>
</dbReference>
<dbReference type="EMBL" id="LUCM01006257">
    <property type="protein sequence ID" value="KAA0191552.1"/>
    <property type="molecule type" value="Genomic_DNA"/>
</dbReference>
<keyword evidence="2" id="KW-0808">Transferase</keyword>
<dbReference type="AlphaFoldDB" id="A0A8E0RWZ4"/>
<accession>A0A8E0RWZ4</accession>